<dbReference type="Gene3D" id="3.40.50.720">
    <property type="entry name" value="NAD(P)-binding Rossmann-like Domain"/>
    <property type="match status" value="1"/>
</dbReference>
<evidence type="ECO:0000313" key="5">
    <source>
        <dbReference type="Proteomes" id="UP000772434"/>
    </source>
</evidence>
<comment type="cofactor">
    <cofactor evidence="1">
        <name>Zn(2+)</name>
        <dbReference type="ChEBI" id="CHEBI:29105"/>
    </cofactor>
</comment>
<keyword evidence="2" id="KW-0479">Metal-binding</keyword>
<dbReference type="AlphaFoldDB" id="A0A9P5U1M5"/>
<evidence type="ECO:0000256" key="1">
    <source>
        <dbReference type="ARBA" id="ARBA00001947"/>
    </source>
</evidence>
<comment type="caution">
    <text evidence="4">The sequence shown here is derived from an EMBL/GenBank/DDBJ whole genome shotgun (WGS) entry which is preliminary data.</text>
</comment>
<keyword evidence="5" id="KW-1185">Reference proteome</keyword>
<reference evidence="4" key="1">
    <citation type="submission" date="2020-11" db="EMBL/GenBank/DDBJ databases">
        <authorList>
            <consortium name="DOE Joint Genome Institute"/>
            <person name="Ahrendt S."/>
            <person name="Riley R."/>
            <person name="Andreopoulos W."/>
            <person name="Labutti K."/>
            <person name="Pangilinan J."/>
            <person name="Ruiz-Duenas F.J."/>
            <person name="Barrasa J.M."/>
            <person name="Sanchez-Garcia M."/>
            <person name="Camarero S."/>
            <person name="Miyauchi S."/>
            <person name="Serrano A."/>
            <person name="Linde D."/>
            <person name="Babiker R."/>
            <person name="Drula E."/>
            <person name="Ayuso-Fernandez I."/>
            <person name="Pacheco R."/>
            <person name="Padilla G."/>
            <person name="Ferreira P."/>
            <person name="Barriuso J."/>
            <person name="Kellner H."/>
            <person name="Castanera R."/>
            <person name="Alfaro M."/>
            <person name="Ramirez L."/>
            <person name="Pisabarro A.G."/>
            <person name="Kuo A."/>
            <person name="Tritt A."/>
            <person name="Lipzen A."/>
            <person name="He G."/>
            <person name="Yan M."/>
            <person name="Ng V."/>
            <person name="Cullen D."/>
            <person name="Martin F."/>
            <person name="Rosso M.-N."/>
            <person name="Henrissat B."/>
            <person name="Hibbett D."/>
            <person name="Martinez A.T."/>
            <person name="Grigoriev I.V."/>
        </authorList>
    </citation>
    <scope>NUCLEOTIDE SEQUENCE</scope>
    <source>
        <strain evidence="4">AH 40177</strain>
    </source>
</reference>
<evidence type="ECO:0000256" key="3">
    <source>
        <dbReference type="ARBA" id="ARBA00022833"/>
    </source>
</evidence>
<protein>
    <submittedName>
        <fullName evidence="4">Uncharacterized protein</fullName>
    </submittedName>
</protein>
<dbReference type="Proteomes" id="UP000772434">
    <property type="component" value="Unassembled WGS sequence"/>
</dbReference>
<organism evidence="4 5">
    <name type="scientific">Rhodocollybia butyracea</name>
    <dbReference type="NCBI Taxonomy" id="206335"/>
    <lineage>
        <taxon>Eukaryota</taxon>
        <taxon>Fungi</taxon>
        <taxon>Dikarya</taxon>
        <taxon>Basidiomycota</taxon>
        <taxon>Agaricomycotina</taxon>
        <taxon>Agaricomycetes</taxon>
        <taxon>Agaricomycetidae</taxon>
        <taxon>Agaricales</taxon>
        <taxon>Marasmiineae</taxon>
        <taxon>Omphalotaceae</taxon>
        <taxon>Rhodocollybia</taxon>
    </lineage>
</organism>
<proteinExistence type="predicted"/>
<name>A0A9P5U1M5_9AGAR</name>
<accession>A0A9P5U1M5</accession>
<dbReference type="PANTHER" id="PTHR42813:SF1">
    <property type="entry name" value="DEHYDROGENASE, PUTATIVE (AFU_ORTHOLOGUE AFUA_5G03930)-RELATED"/>
    <property type="match status" value="1"/>
</dbReference>
<evidence type="ECO:0000256" key="2">
    <source>
        <dbReference type="ARBA" id="ARBA00022723"/>
    </source>
</evidence>
<dbReference type="Gene3D" id="3.90.180.10">
    <property type="entry name" value="Medium-chain alcohol dehydrogenases, catalytic domain"/>
    <property type="match status" value="1"/>
</dbReference>
<dbReference type="GO" id="GO:0046872">
    <property type="term" value="F:metal ion binding"/>
    <property type="evidence" value="ECO:0007669"/>
    <property type="project" value="UniProtKB-KW"/>
</dbReference>
<keyword evidence="3" id="KW-0862">Zinc</keyword>
<sequence>MIVSVRKMGSCGIIAVYGGYANGVNVGALMEKGVRLIGNGQAPVLKYWKVSFQDYIIPGKFDATFMITQSVPIDNIAKLYSVFDSRINGVEKVFVETQFGPSK</sequence>
<evidence type="ECO:0000313" key="4">
    <source>
        <dbReference type="EMBL" id="KAF9063810.1"/>
    </source>
</evidence>
<dbReference type="OrthoDB" id="3941538at2759"/>
<dbReference type="EMBL" id="JADNRY010000137">
    <property type="protein sequence ID" value="KAF9063810.1"/>
    <property type="molecule type" value="Genomic_DNA"/>
</dbReference>
<gene>
    <name evidence="4" type="ORF">BDP27DRAFT_1367680</name>
</gene>
<dbReference type="PANTHER" id="PTHR42813">
    <property type="entry name" value="ZINC-TYPE ALCOHOL DEHYDROGENASE-LIKE"/>
    <property type="match status" value="1"/>
</dbReference>